<sequence length="290" mass="29643">MNTPIAKTFSAFRLLTYISWVLAIAFVSNCYLNPAIQSIINPLESKSSSAGVLALLGGGGSTSSDIATLQITGQLKTDGLNLVNGNLTVSYGSSAVRGVAVSTTTTTNSIGKFVLSLKPGTPKISVSDANGNDLGSFELNVPTEGDITEKSNSSSLVVSSLRRYTIDETPDITTDSDSSVTFLLTSSTPASGAQLDSSAAPNTNATLNFSLSVDSSTIDSSTIQVINDGDPGNPGTVTSLSTSGTVVTFQIGNLIASQTFTINLSSTIKSITGSSLPTTTIPFTVTSGGK</sequence>
<evidence type="ECO:0000256" key="1">
    <source>
        <dbReference type="ARBA" id="ARBA00022729"/>
    </source>
</evidence>
<organism evidence="4 5">
    <name type="scientific">Leptospira ilyithenensis</name>
    <dbReference type="NCBI Taxonomy" id="2484901"/>
    <lineage>
        <taxon>Bacteria</taxon>
        <taxon>Pseudomonadati</taxon>
        <taxon>Spirochaetota</taxon>
        <taxon>Spirochaetia</taxon>
        <taxon>Leptospirales</taxon>
        <taxon>Leptospiraceae</taxon>
        <taxon>Leptospira</taxon>
    </lineage>
</organism>
<keyword evidence="2" id="KW-0472">Membrane</keyword>
<evidence type="ECO:0000259" key="3">
    <source>
        <dbReference type="Pfam" id="PF13205"/>
    </source>
</evidence>
<evidence type="ECO:0000256" key="2">
    <source>
        <dbReference type="SAM" id="Phobius"/>
    </source>
</evidence>
<evidence type="ECO:0000313" key="5">
    <source>
        <dbReference type="Proteomes" id="UP000298264"/>
    </source>
</evidence>
<name>A0A4R9LTZ0_9LEPT</name>
<comment type="caution">
    <text evidence="4">The sequence shown here is derived from an EMBL/GenBank/DDBJ whole genome shotgun (WGS) entry which is preliminary data.</text>
</comment>
<dbReference type="RefSeq" id="WP_135762730.1">
    <property type="nucleotide sequence ID" value="NZ_RQHV01000007.1"/>
</dbReference>
<dbReference type="AlphaFoldDB" id="A0A4R9LTZ0"/>
<gene>
    <name evidence="4" type="ORF">EHS11_01885</name>
</gene>
<accession>A0A4R9LTZ0</accession>
<feature type="domain" description="SbsA Ig-like" evidence="3">
    <location>
        <begin position="184"/>
        <end position="284"/>
    </location>
</feature>
<proteinExistence type="predicted"/>
<evidence type="ECO:0000313" key="4">
    <source>
        <dbReference type="EMBL" id="TGN14253.1"/>
    </source>
</evidence>
<protein>
    <recommendedName>
        <fullName evidence="3">SbsA Ig-like domain-containing protein</fullName>
    </recommendedName>
</protein>
<reference evidence="4" key="1">
    <citation type="journal article" date="2019" name="PLoS Negl. Trop. Dis.">
        <title>Revisiting the worldwide diversity of Leptospira species in the environment.</title>
        <authorList>
            <person name="Vincent A.T."/>
            <person name="Schiettekatte O."/>
            <person name="Bourhy P."/>
            <person name="Veyrier F.J."/>
            <person name="Picardeau M."/>
        </authorList>
    </citation>
    <scope>NUCLEOTIDE SEQUENCE [LARGE SCALE GENOMIC DNA]</scope>
    <source>
        <strain evidence="4">201400974</strain>
    </source>
</reference>
<keyword evidence="2" id="KW-0812">Transmembrane</keyword>
<keyword evidence="5" id="KW-1185">Reference proteome</keyword>
<dbReference type="Pfam" id="PF13205">
    <property type="entry name" value="Big_5"/>
    <property type="match status" value="1"/>
</dbReference>
<dbReference type="Proteomes" id="UP000298264">
    <property type="component" value="Unassembled WGS sequence"/>
</dbReference>
<dbReference type="OrthoDB" id="330286at2"/>
<dbReference type="InterPro" id="IPR032812">
    <property type="entry name" value="SbsA_Ig"/>
</dbReference>
<feature type="transmembrane region" description="Helical" evidence="2">
    <location>
        <begin position="12"/>
        <end position="32"/>
    </location>
</feature>
<dbReference type="Gene3D" id="2.60.40.1220">
    <property type="match status" value="1"/>
</dbReference>
<dbReference type="InterPro" id="IPR014755">
    <property type="entry name" value="Cu-Rt/internalin_Ig-like"/>
</dbReference>
<keyword evidence="1" id="KW-0732">Signal</keyword>
<keyword evidence="2" id="KW-1133">Transmembrane helix</keyword>
<dbReference type="EMBL" id="RQHV01000007">
    <property type="protein sequence ID" value="TGN14253.1"/>
    <property type="molecule type" value="Genomic_DNA"/>
</dbReference>